<dbReference type="PROSITE" id="PS01149">
    <property type="entry name" value="PSI_RSU"/>
    <property type="match status" value="1"/>
</dbReference>
<dbReference type="InterPro" id="IPR036986">
    <property type="entry name" value="S4_RNA-bd_sf"/>
</dbReference>
<dbReference type="SUPFAM" id="SSF55120">
    <property type="entry name" value="Pseudouridine synthase"/>
    <property type="match status" value="1"/>
</dbReference>
<dbReference type="PROSITE" id="PS50889">
    <property type="entry name" value="S4"/>
    <property type="match status" value="1"/>
</dbReference>
<dbReference type="Gene3D" id="3.30.70.580">
    <property type="entry name" value="Pseudouridine synthase I, catalytic domain, N-terminal subdomain"/>
    <property type="match status" value="1"/>
</dbReference>
<dbReference type="EC" id="5.4.99.-" evidence="4"/>
<evidence type="ECO:0000256" key="4">
    <source>
        <dbReference type="RuleBase" id="RU003887"/>
    </source>
</evidence>
<dbReference type="SMART" id="SM00363">
    <property type="entry name" value="S4"/>
    <property type="match status" value="1"/>
</dbReference>
<dbReference type="SUPFAM" id="SSF55174">
    <property type="entry name" value="Alpha-L RNA-binding motif"/>
    <property type="match status" value="1"/>
</dbReference>
<evidence type="ECO:0000256" key="3">
    <source>
        <dbReference type="PROSITE-ProRule" id="PRU00182"/>
    </source>
</evidence>
<dbReference type="Proteomes" id="UP000310168">
    <property type="component" value="Unassembled WGS sequence"/>
</dbReference>
<dbReference type="NCBIfam" id="TIGR00093">
    <property type="entry name" value="pseudouridine synthase"/>
    <property type="match status" value="1"/>
</dbReference>
<keyword evidence="7" id="KW-1185">Reference proteome</keyword>
<evidence type="ECO:0000313" key="6">
    <source>
        <dbReference type="EMBL" id="TKZ36061.1"/>
    </source>
</evidence>
<feature type="domain" description="RNA-binding S4" evidence="5">
    <location>
        <begin position="1"/>
        <end position="62"/>
    </location>
</feature>
<evidence type="ECO:0000256" key="2">
    <source>
        <dbReference type="ARBA" id="ARBA00023235"/>
    </source>
</evidence>
<proteinExistence type="inferred from homology"/>
<keyword evidence="2 4" id="KW-0413">Isomerase</keyword>
<comment type="similarity">
    <text evidence="1 4">Belongs to the pseudouridine synthase RsuA family.</text>
</comment>
<keyword evidence="3" id="KW-0694">RNA-binding</keyword>
<comment type="caution">
    <text evidence="6">The sequence shown here is derived from an EMBL/GenBank/DDBJ whole genome shotgun (WGS) entry which is preliminary data.</text>
</comment>
<dbReference type="InterPro" id="IPR050343">
    <property type="entry name" value="RsuA_PseudoU_synthase"/>
</dbReference>
<dbReference type="Gene3D" id="3.10.290.10">
    <property type="entry name" value="RNA-binding S4 domain"/>
    <property type="match status" value="1"/>
</dbReference>
<dbReference type="RefSeq" id="WP_137997470.1">
    <property type="nucleotide sequence ID" value="NZ_SJDU01000028.1"/>
</dbReference>
<dbReference type="Pfam" id="PF00849">
    <property type="entry name" value="PseudoU_synth_2"/>
    <property type="match status" value="1"/>
</dbReference>
<evidence type="ECO:0000259" key="5">
    <source>
        <dbReference type="SMART" id="SM00363"/>
    </source>
</evidence>
<evidence type="ECO:0000313" key="7">
    <source>
        <dbReference type="Proteomes" id="UP000310168"/>
    </source>
</evidence>
<dbReference type="EMBL" id="SJDU01000028">
    <property type="protein sequence ID" value="TKZ36061.1"/>
    <property type="molecule type" value="Genomic_DNA"/>
</dbReference>
<dbReference type="CDD" id="cd00165">
    <property type="entry name" value="S4"/>
    <property type="match status" value="1"/>
</dbReference>
<evidence type="ECO:0000256" key="1">
    <source>
        <dbReference type="ARBA" id="ARBA00008348"/>
    </source>
</evidence>
<dbReference type="Gene3D" id="3.30.70.1560">
    <property type="entry name" value="Alpha-L RNA-binding motif"/>
    <property type="match status" value="1"/>
</dbReference>
<dbReference type="PANTHER" id="PTHR47683:SF2">
    <property type="entry name" value="RNA-BINDING S4 DOMAIN-CONTAINING PROTEIN"/>
    <property type="match status" value="1"/>
</dbReference>
<organism evidence="6 7">
    <name type="scientific">Brachyspira catarrhinii</name>
    <dbReference type="NCBI Taxonomy" id="2528966"/>
    <lineage>
        <taxon>Bacteria</taxon>
        <taxon>Pseudomonadati</taxon>
        <taxon>Spirochaetota</taxon>
        <taxon>Spirochaetia</taxon>
        <taxon>Brachyspirales</taxon>
        <taxon>Brachyspiraceae</taxon>
        <taxon>Brachyspira</taxon>
    </lineage>
</organism>
<gene>
    <name evidence="6" type="ORF">EZH24_02015</name>
</gene>
<dbReference type="Pfam" id="PF01479">
    <property type="entry name" value="S4"/>
    <property type="match status" value="1"/>
</dbReference>
<reference evidence="6 7" key="1">
    <citation type="journal article" date="2019" name="Anaerobe">
        <title>Brachyspira catarrhinii sp. nov., an anaerobic intestinal spirochaete isolated from vervet monkeys may have been misidentified as Brachyspira aalborgi in previous studies.</title>
        <authorList>
            <person name="Phillips N.D."/>
            <person name="La T."/>
            <person name="Hampson D.J."/>
        </authorList>
    </citation>
    <scope>NUCLEOTIDE SEQUENCE [LARGE SCALE GENOMIC DNA]</scope>
    <source>
        <strain evidence="6 7">Z12</strain>
    </source>
</reference>
<name>A0ABY2TTI2_9SPIR</name>
<dbReference type="InterPro" id="IPR042092">
    <property type="entry name" value="PsdUridine_s_RsuA/RluB/E/F_cat"/>
</dbReference>
<accession>A0ABY2TTI2</accession>
<dbReference type="InterPro" id="IPR020103">
    <property type="entry name" value="PsdUridine_synth_cat_dom_sf"/>
</dbReference>
<dbReference type="PANTHER" id="PTHR47683">
    <property type="entry name" value="PSEUDOURIDINE SYNTHASE FAMILY PROTEIN-RELATED"/>
    <property type="match status" value="1"/>
</dbReference>
<dbReference type="InterPro" id="IPR006145">
    <property type="entry name" value="PsdUridine_synth_RsuA/RluA"/>
</dbReference>
<dbReference type="InterPro" id="IPR020094">
    <property type="entry name" value="TruA/RsuA/RluB/E/F_N"/>
</dbReference>
<dbReference type="InterPro" id="IPR002942">
    <property type="entry name" value="S4_RNA-bd"/>
</dbReference>
<dbReference type="InterPro" id="IPR018496">
    <property type="entry name" value="PsdUridine_synth_RsuA/RluB_CS"/>
</dbReference>
<protein>
    <recommendedName>
        <fullName evidence="4">Pseudouridine synthase</fullName>
        <ecNumber evidence="4">5.4.99.-</ecNumber>
    </recommendedName>
</protein>
<sequence>MRLNKYIAYLNIASRREADKLIKDGKVKVNGEIIFSPAIQVDEKDEVICDTENYKSEKIYIKLNKPVGYVVSNNKKEGKPIYKLLNEELKNLYPVGRLDKDSKGLILFTNDGVFSRKIIGEGSECEKEYYVKLNDNISDGALKKLEFGISLDGKKLKPAIVKRVAKNSFNIILKEGRNRQIRRMCEKVGFEVILLKRLRISNIYLNDLEEGKFEYLTEEEINSVLNLN</sequence>
<dbReference type="InterPro" id="IPR000748">
    <property type="entry name" value="PsdUridine_synth_RsuA/RluB/E/F"/>
</dbReference>